<dbReference type="GO" id="GO:0061598">
    <property type="term" value="F:molybdopterin adenylyltransferase activity"/>
    <property type="evidence" value="ECO:0007669"/>
    <property type="project" value="UniProtKB-UniRule"/>
</dbReference>
<dbReference type="Gene3D" id="3.40.980.10">
    <property type="entry name" value="MoaB/Mog-like domain"/>
    <property type="match status" value="1"/>
</dbReference>
<dbReference type="Gene3D" id="2.40.340.10">
    <property type="entry name" value="MoeA, C-terminal, domain IV"/>
    <property type="match status" value="1"/>
</dbReference>
<evidence type="ECO:0000259" key="7">
    <source>
        <dbReference type="SMART" id="SM00852"/>
    </source>
</evidence>
<proteinExistence type="inferred from homology"/>
<evidence type="ECO:0000256" key="4">
    <source>
        <dbReference type="ARBA" id="ARBA00012509"/>
    </source>
</evidence>
<comment type="catalytic activity">
    <reaction evidence="6">
        <text>molybdopterin + ATP + H(+) = adenylyl-molybdopterin + diphosphate</text>
        <dbReference type="Rhea" id="RHEA:31331"/>
        <dbReference type="ChEBI" id="CHEBI:15378"/>
        <dbReference type="ChEBI" id="CHEBI:30616"/>
        <dbReference type="ChEBI" id="CHEBI:33019"/>
        <dbReference type="ChEBI" id="CHEBI:58698"/>
        <dbReference type="ChEBI" id="CHEBI:62727"/>
    </reaction>
</comment>
<dbReference type="Pfam" id="PF00994">
    <property type="entry name" value="MoCF_biosynth"/>
    <property type="match status" value="1"/>
</dbReference>
<accession>A0ABD3PCH4</accession>
<evidence type="ECO:0000256" key="3">
    <source>
        <dbReference type="ARBA" id="ARBA00008339"/>
    </source>
</evidence>
<dbReference type="Gene3D" id="3.90.105.10">
    <property type="entry name" value="Molybdopterin biosynthesis moea protein, domain 2"/>
    <property type="match status" value="1"/>
</dbReference>
<dbReference type="PANTHER" id="PTHR10192">
    <property type="entry name" value="MOLYBDOPTERIN BIOSYNTHESIS PROTEIN"/>
    <property type="match status" value="1"/>
</dbReference>
<evidence type="ECO:0000256" key="2">
    <source>
        <dbReference type="ARBA" id="ARBA00007589"/>
    </source>
</evidence>
<dbReference type="Pfam" id="PF03454">
    <property type="entry name" value="MoeA_C"/>
    <property type="match status" value="1"/>
</dbReference>
<dbReference type="GO" id="GO:0046872">
    <property type="term" value="F:metal ion binding"/>
    <property type="evidence" value="ECO:0007669"/>
    <property type="project" value="UniProtKB-UniRule"/>
</dbReference>
<feature type="non-terminal residue" evidence="8">
    <location>
        <position position="1"/>
    </location>
</feature>
<evidence type="ECO:0000313" key="9">
    <source>
        <dbReference type="Proteomes" id="UP001516023"/>
    </source>
</evidence>
<keyword evidence="5 6" id="KW-0501">Molybdenum cofactor biosynthesis</keyword>
<keyword evidence="6" id="KW-0500">Molybdenum</keyword>
<protein>
    <recommendedName>
        <fullName evidence="4">molybdopterin adenylyltransferase</fullName>
        <ecNumber evidence="4">2.7.7.75</ecNumber>
    </recommendedName>
</protein>
<dbReference type="SUPFAM" id="SSF63867">
    <property type="entry name" value="MoeA C-terminal domain-like"/>
    <property type="match status" value="1"/>
</dbReference>
<dbReference type="SUPFAM" id="SSF53218">
    <property type="entry name" value="Molybdenum cofactor biosynthesis proteins"/>
    <property type="match status" value="1"/>
</dbReference>
<name>A0ABD3PCH4_9STRA</name>
<comment type="catalytic activity">
    <reaction evidence="6">
        <text>adenylyl-molybdopterin + molybdate = Mo-molybdopterin + AMP + H(+)</text>
        <dbReference type="Rhea" id="RHEA:35047"/>
        <dbReference type="ChEBI" id="CHEBI:15378"/>
        <dbReference type="ChEBI" id="CHEBI:36264"/>
        <dbReference type="ChEBI" id="CHEBI:62727"/>
        <dbReference type="ChEBI" id="CHEBI:71302"/>
        <dbReference type="ChEBI" id="CHEBI:456215"/>
    </reaction>
</comment>
<comment type="function">
    <text evidence="6">Catalyzes two steps in the biosynthesis of the molybdenum cofactor. In the first step, molybdopterin is adenylated. Subsequently, molybdate is inserted into adenylated molybdopterin and AMP is released.</text>
</comment>
<dbReference type="SMART" id="SM00852">
    <property type="entry name" value="MoCF_biosynth"/>
    <property type="match status" value="1"/>
</dbReference>
<comment type="caution">
    <text evidence="8">The sequence shown here is derived from an EMBL/GenBank/DDBJ whole genome shotgun (WGS) entry which is preliminary data.</text>
</comment>
<dbReference type="InterPro" id="IPR036135">
    <property type="entry name" value="MoeA_linker/N_sf"/>
</dbReference>
<dbReference type="EC" id="2.7.7.75" evidence="4"/>
<gene>
    <name evidence="8" type="ORF">HJC23_008877</name>
</gene>
<dbReference type="Proteomes" id="UP001516023">
    <property type="component" value="Unassembled WGS sequence"/>
</dbReference>
<feature type="domain" description="MoaB/Mog" evidence="7">
    <location>
        <begin position="230"/>
        <end position="395"/>
    </location>
</feature>
<evidence type="ECO:0000313" key="8">
    <source>
        <dbReference type="EMBL" id="KAL3785313.1"/>
    </source>
</evidence>
<keyword evidence="6" id="KW-0808">Transferase</keyword>
<dbReference type="Pfam" id="PF03453">
    <property type="entry name" value="MoeA_N"/>
    <property type="match status" value="1"/>
</dbReference>
<dbReference type="InterPro" id="IPR036688">
    <property type="entry name" value="MoeA_C_domain_IV_sf"/>
</dbReference>
<keyword evidence="6" id="KW-0479">Metal-binding</keyword>
<comment type="cofactor">
    <cofactor evidence="6">
        <name>Mg(2+)</name>
        <dbReference type="ChEBI" id="CHEBI:18420"/>
    </cofactor>
</comment>
<evidence type="ECO:0000256" key="5">
    <source>
        <dbReference type="ARBA" id="ARBA00023150"/>
    </source>
</evidence>
<dbReference type="GO" id="GO:0005524">
    <property type="term" value="F:ATP binding"/>
    <property type="evidence" value="ECO:0007669"/>
    <property type="project" value="UniProtKB-UniRule"/>
</dbReference>
<sequence>EGTMSKSPLPMVPVPAALETVLKEAANLLWCRHKNGSSSKGTLCSPRELVGRISAVDVRAPHPGYPNHNSSIMDGYAIKTSDLIGFRDDYNGNAQGNDQHEPSLDFVVVGKVYAGDEKPTAAFERNYRTAVYVTTGAVVPDGYDAVIPVEETVILENSHERPKMQIISSKVQSVLNTKPWTWIRTVGCDIPANYIVLSKGERIQPVHLALLTQVGLSLDDVRVNELIRIGILSTGNELTTGGSRGNAGVGKIPDVNRPLLLAQLSAYRNCETVDLGIVTDDEGRDVISKRLNDALWGQDGTYDESTRKSVDLLITTGGISMGEKDTIDDVFVQGMGGNVHFGRMNMKPGKPTTFITIDRKTRSGELLRKLIFALPGNPVSASVCTELLVRPCVDMMYYADINDFYDESVERKSCEKAYTEELERATFVRWAVENAFVHEEVMATLTSDVFLDRERPEYHRVSLERVPITDNQFAKNVNQQYTYKASSTGVQRSSRVLSLRNANGLMLLPRGGPLGCGFDVARKGTSFPVLLLSAFSESKSTRTLFKDSVHIKTTTIAELQHQPINGKINLGLLLCDSDNQSRLDDIMSEISQVSIRCLGGDARAVVLRKATISLLNEDSLTRQFSDIVNGPEMQGVDVIFVIVLTPHNFEEMGCSGIAFRAGLEVSHAVRPILAKSAHALALQVRKGAATQDGIAALFENVVGTVRDGTAVLVTCSDKGFENAVKSIGGSLRHVKAHILSQ</sequence>
<dbReference type="InterPro" id="IPR038987">
    <property type="entry name" value="MoeA-like"/>
</dbReference>
<comment type="pathway">
    <text evidence="1 6">Cofactor biosynthesis; molybdopterin biosynthesis.</text>
</comment>
<dbReference type="AlphaFoldDB" id="A0ABD3PCH4"/>
<dbReference type="SUPFAM" id="SSF63882">
    <property type="entry name" value="MoeA N-terminal region -like"/>
    <property type="match status" value="1"/>
</dbReference>
<dbReference type="PANTHER" id="PTHR10192:SF5">
    <property type="entry name" value="GEPHYRIN"/>
    <property type="match status" value="1"/>
</dbReference>
<evidence type="ECO:0000256" key="6">
    <source>
        <dbReference type="RuleBase" id="RU365090"/>
    </source>
</evidence>
<keyword evidence="9" id="KW-1185">Reference proteome</keyword>
<comment type="similarity">
    <text evidence="3">In the C-terminal section; belongs to the MoeA family.</text>
</comment>
<dbReference type="GO" id="GO:0006777">
    <property type="term" value="P:Mo-molybdopterin cofactor biosynthetic process"/>
    <property type="evidence" value="ECO:0007669"/>
    <property type="project" value="UniProtKB-UniRule"/>
</dbReference>
<dbReference type="InterPro" id="IPR001453">
    <property type="entry name" value="MoaB/Mog_dom"/>
</dbReference>
<dbReference type="InterPro" id="IPR005111">
    <property type="entry name" value="MoeA_C_domain_IV"/>
</dbReference>
<comment type="similarity">
    <text evidence="2">In the N-terminal section; belongs to the MoaB/Mog family.</text>
</comment>
<keyword evidence="6" id="KW-0460">Magnesium</keyword>
<comment type="similarity">
    <text evidence="6">Belongs to the MoeA family.</text>
</comment>
<evidence type="ECO:0000256" key="1">
    <source>
        <dbReference type="ARBA" id="ARBA00005046"/>
    </source>
</evidence>
<dbReference type="Gene3D" id="2.170.190.11">
    <property type="entry name" value="Molybdopterin biosynthesis moea protein, domain 3"/>
    <property type="match status" value="1"/>
</dbReference>
<reference evidence="8 9" key="1">
    <citation type="journal article" date="2020" name="G3 (Bethesda)">
        <title>Improved Reference Genome for Cyclotella cryptica CCMP332, a Model for Cell Wall Morphogenesis, Salinity Adaptation, and Lipid Production in Diatoms (Bacillariophyta).</title>
        <authorList>
            <person name="Roberts W.R."/>
            <person name="Downey K.M."/>
            <person name="Ruck E.C."/>
            <person name="Traller J.C."/>
            <person name="Alverson A.J."/>
        </authorList>
    </citation>
    <scope>NUCLEOTIDE SEQUENCE [LARGE SCALE GENOMIC DNA]</scope>
    <source>
        <strain evidence="8 9">CCMP332</strain>
    </source>
</reference>
<dbReference type="GO" id="GO:0061599">
    <property type="term" value="F:molybdopterin molybdotransferase activity"/>
    <property type="evidence" value="ECO:0007669"/>
    <property type="project" value="UniProtKB-UniRule"/>
</dbReference>
<organism evidence="8 9">
    <name type="scientific">Cyclotella cryptica</name>
    <dbReference type="NCBI Taxonomy" id="29204"/>
    <lineage>
        <taxon>Eukaryota</taxon>
        <taxon>Sar</taxon>
        <taxon>Stramenopiles</taxon>
        <taxon>Ochrophyta</taxon>
        <taxon>Bacillariophyta</taxon>
        <taxon>Coscinodiscophyceae</taxon>
        <taxon>Thalassiosirophycidae</taxon>
        <taxon>Stephanodiscales</taxon>
        <taxon>Stephanodiscaceae</taxon>
        <taxon>Cyclotella</taxon>
    </lineage>
</organism>
<dbReference type="InterPro" id="IPR036425">
    <property type="entry name" value="MoaB/Mog-like_dom_sf"/>
</dbReference>
<dbReference type="EMBL" id="JABMIG020000217">
    <property type="protein sequence ID" value="KAL3785313.1"/>
    <property type="molecule type" value="Genomic_DNA"/>
</dbReference>
<dbReference type="InterPro" id="IPR005110">
    <property type="entry name" value="MoeA_linker/N"/>
</dbReference>
<dbReference type="CDD" id="cd00887">
    <property type="entry name" value="MoeA"/>
    <property type="match status" value="1"/>
</dbReference>